<organism evidence="2 3">
    <name type="scientific">Nitratireductor arenosus</name>
    <dbReference type="NCBI Taxonomy" id="2682096"/>
    <lineage>
        <taxon>Bacteria</taxon>
        <taxon>Pseudomonadati</taxon>
        <taxon>Pseudomonadota</taxon>
        <taxon>Alphaproteobacteria</taxon>
        <taxon>Hyphomicrobiales</taxon>
        <taxon>Phyllobacteriaceae</taxon>
        <taxon>Nitratireductor</taxon>
    </lineage>
</organism>
<feature type="compositionally biased region" description="Low complexity" evidence="1">
    <location>
        <begin position="7"/>
        <end position="16"/>
    </location>
</feature>
<evidence type="ECO:0000313" key="2">
    <source>
        <dbReference type="EMBL" id="MVA98294.1"/>
    </source>
</evidence>
<keyword evidence="3" id="KW-1185">Reference proteome</keyword>
<gene>
    <name evidence="2" type="ORF">GN330_13675</name>
</gene>
<proteinExistence type="predicted"/>
<protein>
    <submittedName>
        <fullName evidence="2">Uncharacterized protein</fullName>
    </submittedName>
</protein>
<dbReference type="Proteomes" id="UP000463224">
    <property type="component" value="Unassembled WGS sequence"/>
</dbReference>
<comment type="caution">
    <text evidence="2">The sequence shown here is derived from an EMBL/GenBank/DDBJ whole genome shotgun (WGS) entry which is preliminary data.</text>
</comment>
<feature type="region of interest" description="Disordered" evidence="1">
    <location>
        <begin position="1"/>
        <end position="24"/>
    </location>
</feature>
<reference evidence="2 3" key="1">
    <citation type="submission" date="2019-12" db="EMBL/GenBank/DDBJ databases">
        <title>Nitratireductor arenosus sp. nov., Isolated from sea sand, Jeju island, South Korea.</title>
        <authorList>
            <person name="Kim W."/>
        </authorList>
    </citation>
    <scope>NUCLEOTIDE SEQUENCE [LARGE SCALE GENOMIC DNA]</scope>
    <source>
        <strain evidence="2 3">CAU 1489</strain>
    </source>
</reference>
<sequence>MAKDDTNTGNQNTQQTPKPTVDKQALSIDTILSFGDDKYEMMLEIPHHVSKTDPYVFSLTPDPNSAENQIVGADGAKHPAPPVIKLKLGGGDNVELLVSPPQRLLNGLNNGVVDIDKLQIKLSNWEE</sequence>
<dbReference type="AlphaFoldDB" id="A0A844QI63"/>
<name>A0A844QI63_9HYPH</name>
<dbReference type="EMBL" id="WPHG01000003">
    <property type="protein sequence ID" value="MVA98294.1"/>
    <property type="molecule type" value="Genomic_DNA"/>
</dbReference>
<dbReference type="RefSeq" id="WP_156713248.1">
    <property type="nucleotide sequence ID" value="NZ_WPHG01000003.1"/>
</dbReference>
<evidence type="ECO:0000313" key="3">
    <source>
        <dbReference type="Proteomes" id="UP000463224"/>
    </source>
</evidence>
<evidence type="ECO:0000256" key="1">
    <source>
        <dbReference type="SAM" id="MobiDB-lite"/>
    </source>
</evidence>
<accession>A0A844QI63</accession>